<gene>
    <name evidence="4" type="ORF">FEF34_29845</name>
</gene>
<feature type="domain" description="Transglycosylase SLT" evidence="3">
    <location>
        <begin position="176"/>
        <end position="218"/>
    </location>
</feature>
<dbReference type="InterPro" id="IPR023346">
    <property type="entry name" value="Lysozyme-like_dom_sf"/>
</dbReference>
<dbReference type="AlphaFoldDB" id="A0A5R9EBK8"/>
<protein>
    <submittedName>
        <fullName evidence="4">Lytic transglycosylase domain-containing protein</fullName>
    </submittedName>
</protein>
<dbReference type="PANTHER" id="PTHR30163">
    <property type="entry name" value="MEMBRANE-BOUND LYTIC MUREIN TRANSGLYCOSYLASE B"/>
    <property type="match status" value="1"/>
</dbReference>
<keyword evidence="2" id="KW-0732">Signal</keyword>
<feature type="region of interest" description="Disordered" evidence="1">
    <location>
        <begin position="31"/>
        <end position="83"/>
    </location>
</feature>
<dbReference type="PANTHER" id="PTHR30163:SF8">
    <property type="entry name" value="LYTIC MUREIN TRANSGLYCOSYLASE"/>
    <property type="match status" value="1"/>
</dbReference>
<dbReference type="Pfam" id="PF13406">
    <property type="entry name" value="SLT_2"/>
    <property type="match status" value="1"/>
</dbReference>
<feature type="signal peptide" evidence="2">
    <location>
        <begin position="1"/>
        <end position="30"/>
    </location>
</feature>
<feature type="compositionally biased region" description="Pro residues" evidence="1">
    <location>
        <begin position="321"/>
        <end position="349"/>
    </location>
</feature>
<dbReference type="CDD" id="cd13399">
    <property type="entry name" value="Slt35-like"/>
    <property type="match status" value="1"/>
</dbReference>
<comment type="caution">
    <text evidence="4">The sequence shown here is derived from an EMBL/GenBank/DDBJ whole genome shotgun (WGS) entry which is preliminary data.</text>
</comment>
<feature type="chain" id="PRO_5039378060" evidence="2">
    <location>
        <begin position="31"/>
        <end position="581"/>
    </location>
</feature>
<feature type="compositionally biased region" description="Low complexity" evidence="1">
    <location>
        <begin position="45"/>
        <end position="61"/>
    </location>
</feature>
<dbReference type="GO" id="GO:0009253">
    <property type="term" value="P:peptidoglycan catabolic process"/>
    <property type="evidence" value="ECO:0007669"/>
    <property type="project" value="TreeGrafter"/>
</dbReference>
<sequence length="581" mass="58684">MAAQFGRRLRKGATTTAVAAVAVAALSASQAPGVAPTATGGDAQASGSTPSSGSSATGNSPYFTDLPPLNSPNKPGASPHLPVVGPAEAGIPATVLAAYKQAEQAVAASDPGCRIPWQLLAAIGKVESGQARGGRVDANGTTFSPILGPVLNGVGFANISDTDNGAYDGDRTHDRAVGPMQFIPSTWATWGQDANSDGRKDPNNIYDAALAAAKYLCAGGRDLSVKEDLDKAILSYNRSREYLRTVLSWFEYYKRGTHEVPDGSGVLPVGRSKSGSTGTVATSPAPGATPGTSPSPSNPGGSTGSPKPSPDPSKPDTGTPSPGPSTPSTPSPSPTPTPIPTPIPTPPPAVTVFAIENAGDGRPTAVAGEDFAVLPKVRAKSRSGQSVVGADLVFEIVGATDARFSGNRTTAVVRTGEGGVAVAPALKAGEEAGDFTIRVTVAGRAVPRLDCTATVTARQADALVRTGDKEPTAAPSSEFADAVEVKATFKGEAAAGVAVTATMVTSADDPAENTGGPYFKDAEEKPVRTLTGLKTGADGLLVLPQIFSDEQSGTFLLRLTTEGGATLTVELKVAAPEAPPV</sequence>
<name>A0A5R9EBK8_9ACTN</name>
<dbReference type="InterPro" id="IPR043426">
    <property type="entry name" value="MltB-like"/>
</dbReference>
<dbReference type="Gene3D" id="1.10.530.10">
    <property type="match status" value="1"/>
</dbReference>
<proteinExistence type="predicted"/>
<feature type="region of interest" description="Disordered" evidence="1">
    <location>
        <begin position="258"/>
        <end position="350"/>
    </location>
</feature>
<evidence type="ECO:0000256" key="1">
    <source>
        <dbReference type="SAM" id="MobiDB-lite"/>
    </source>
</evidence>
<dbReference type="EMBL" id="VAWE01000001">
    <property type="protein sequence ID" value="TLQ46617.1"/>
    <property type="molecule type" value="Genomic_DNA"/>
</dbReference>
<reference evidence="4 5" key="1">
    <citation type="submission" date="2019-05" db="EMBL/GenBank/DDBJ databases">
        <title>Streptomyces marianii sp. nov., a novel marine actinomycete from southern coast of India.</title>
        <authorList>
            <person name="Iniyan A.M."/>
            <person name="Wink J."/>
            <person name="Ramprasad E."/>
            <person name="Ramana C.V."/>
            <person name="Bunk B."/>
            <person name="Sproer C."/>
            <person name="Joseph F.-J.R.S."/>
            <person name="Vincent S.G.P."/>
        </authorList>
    </citation>
    <scope>NUCLEOTIDE SEQUENCE [LARGE SCALE GENOMIC DNA]</scope>
    <source>
        <strain evidence="4 5">ICN19</strain>
    </source>
</reference>
<dbReference type="InterPro" id="IPR031304">
    <property type="entry name" value="SLT_2"/>
</dbReference>
<dbReference type="SUPFAM" id="SSF53955">
    <property type="entry name" value="Lysozyme-like"/>
    <property type="match status" value="1"/>
</dbReference>
<evidence type="ECO:0000313" key="4">
    <source>
        <dbReference type="EMBL" id="TLQ46617.1"/>
    </source>
</evidence>
<evidence type="ECO:0000313" key="5">
    <source>
        <dbReference type="Proteomes" id="UP000305921"/>
    </source>
</evidence>
<organism evidence="4 5">
    <name type="scientific">Streptomyces marianii</name>
    <dbReference type="NCBI Taxonomy" id="1817406"/>
    <lineage>
        <taxon>Bacteria</taxon>
        <taxon>Bacillati</taxon>
        <taxon>Actinomycetota</taxon>
        <taxon>Actinomycetes</taxon>
        <taxon>Kitasatosporales</taxon>
        <taxon>Streptomycetaceae</taxon>
        <taxon>Streptomyces</taxon>
    </lineage>
</organism>
<accession>A0A5R9EBK8</accession>
<evidence type="ECO:0000259" key="3">
    <source>
        <dbReference type="Pfam" id="PF13406"/>
    </source>
</evidence>
<dbReference type="GO" id="GO:0008933">
    <property type="term" value="F:peptidoglycan lytic transglycosylase activity"/>
    <property type="evidence" value="ECO:0007669"/>
    <property type="project" value="TreeGrafter"/>
</dbReference>
<evidence type="ECO:0000256" key="2">
    <source>
        <dbReference type="SAM" id="SignalP"/>
    </source>
</evidence>
<feature type="compositionally biased region" description="Low complexity" evidence="1">
    <location>
        <begin position="277"/>
        <end position="306"/>
    </location>
</feature>
<dbReference type="OrthoDB" id="9796191at2"/>
<dbReference type="Proteomes" id="UP000305921">
    <property type="component" value="Unassembled WGS sequence"/>
</dbReference>
<dbReference type="RefSeq" id="WP_138055925.1">
    <property type="nucleotide sequence ID" value="NZ_VAWE01000001.1"/>
</dbReference>
<keyword evidence="5" id="KW-1185">Reference proteome</keyword>